<dbReference type="PROSITE" id="PS51273">
    <property type="entry name" value="GATASE_TYPE_1"/>
    <property type="match status" value="1"/>
</dbReference>
<dbReference type="EC" id="2.6.1.85" evidence="3"/>
<dbReference type="GO" id="GO:0000162">
    <property type="term" value="P:L-tryptophan biosynthetic process"/>
    <property type="evidence" value="ECO:0007669"/>
    <property type="project" value="TreeGrafter"/>
</dbReference>
<organism evidence="3 4">
    <name type="scientific">Clostridium beijerinckii</name>
    <name type="common">Clostridium MP</name>
    <dbReference type="NCBI Taxonomy" id="1520"/>
    <lineage>
        <taxon>Bacteria</taxon>
        <taxon>Bacillati</taxon>
        <taxon>Bacillota</taxon>
        <taxon>Clostridia</taxon>
        <taxon>Eubacteriales</taxon>
        <taxon>Clostridiaceae</taxon>
        <taxon>Clostridium</taxon>
    </lineage>
</organism>
<dbReference type="Pfam" id="PF00117">
    <property type="entry name" value="GATase"/>
    <property type="match status" value="1"/>
</dbReference>
<evidence type="ECO:0000313" key="4">
    <source>
        <dbReference type="Proteomes" id="UP001193748"/>
    </source>
</evidence>
<dbReference type="FunFam" id="3.40.50.880:FF:000003">
    <property type="entry name" value="Anthranilate synthase component II"/>
    <property type="match status" value="1"/>
</dbReference>
<sequence length="199" mass="22904">MIKVLLMIDNYDSFVYNLVRYFEEIGEIVDVVRNDKINMESIRKNKYYGIVISPGPKNPKQAGLCLDIIDKFKNETPILGICLGHQCIGHYFGGEIIKGDRPMHGKISEVIHNNSGIFYNVKNPLKVTRYHSLIIDNKKLPKELVVTAETSDGVIMGIRHNELPIYGVQFHPEAELTEEGHKILENFILECKRFRNDRF</sequence>
<dbReference type="NCBIfam" id="TIGR00566">
    <property type="entry name" value="trpG_papA"/>
    <property type="match status" value="1"/>
</dbReference>
<name>A0AAX0B8D9_CLOBE</name>
<evidence type="ECO:0000259" key="2">
    <source>
        <dbReference type="Pfam" id="PF00117"/>
    </source>
</evidence>
<reference evidence="3" key="2">
    <citation type="journal article" date="2022" name="Nat. Biotechnol.">
        <title>Carbon-negative production of acetone and isopropanol by gas fermentation at industrial pilot scale.</title>
        <authorList>
            <person name="Liew F.E."/>
            <person name="Nogle R."/>
            <person name="Abdalla T."/>
            <person name="Rasor B.J."/>
            <person name="Canter C."/>
            <person name="Jensen R.O."/>
            <person name="Wang L."/>
            <person name="Strutz J."/>
            <person name="Chirania P."/>
            <person name="De Tissera S."/>
            <person name="Mueller A.P."/>
            <person name="Ruan Z."/>
            <person name="Gao A."/>
            <person name="Tran L."/>
            <person name="Engle N.L."/>
            <person name="Bromley J.C."/>
            <person name="Daniell J."/>
            <person name="Conrado R."/>
            <person name="Tschaplinski T.J."/>
            <person name="Giannone R.J."/>
            <person name="Hettich R.L."/>
            <person name="Karim A.S."/>
            <person name="Simpson S.D."/>
            <person name="Brown S.D."/>
            <person name="Leang C."/>
            <person name="Jewett M.C."/>
            <person name="Kopke M."/>
        </authorList>
    </citation>
    <scope>NUCLEOTIDE SEQUENCE</scope>
    <source>
        <strain evidence="3">DJ080</strain>
    </source>
</reference>
<dbReference type="PANTHER" id="PTHR43418:SF4">
    <property type="entry name" value="MULTIFUNCTIONAL TRYPTOPHAN BIOSYNTHESIS PROTEIN"/>
    <property type="match status" value="1"/>
</dbReference>
<gene>
    <name evidence="3" type="ORF">B0H41_005304</name>
</gene>
<dbReference type="AlphaFoldDB" id="A0AAX0B8D9"/>
<dbReference type="PRINTS" id="PR00099">
    <property type="entry name" value="CPSGATASE"/>
</dbReference>
<keyword evidence="3" id="KW-0808">Transferase</keyword>
<feature type="domain" description="Glutamine amidotransferase" evidence="2">
    <location>
        <begin position="6"/>
        <end position="190"/>
    </location>
</feature>
<dbReference type="InterPro" id="IPR017926">
    <property type="entry name" value="GATASE"/>
</dbReference>
<evidence type="ECO:0000256" key="1">
    <source>
        <dbReference type="ARBA" id="ARBA00022962"/>
    </source>
</evidence>
<dbReference type="InterPro" id="IPR050472">
    <property type="entry name" value="Anth_synth/Amidotransfase"/>
</dbReference>
<keyword evidence="3" id="KW-0032">Aminotransferase</keyword>
<dbReference type="GO" id="GO:0046820">
    <property type="term" value="F:4-amino-4-deoxychorismate synthase activity"/>
    <property type="evidence" value="ECO:0007669"/>
    <property type="project" value="UniProtKB-EC"/>
</dbReference>
<dbReference type="GO" id="GO:0005829">
    <property type="term" value="C:cytosol"/>
    <property type="evidence" value="ECO:0007669"/>
    <property type="project" value="TreeGrafter"/>
</dbReference>
<dbReference type="Gene3D" id="3.40.50.880">
    <property type="match status" value="1"/>
</dbReference>
<protein>
    <submittedName>
        <fullName evidence="3">Para-aminobenzoate synthetase component 2</fullName>
        <ecNumber evidence="3">2.6.1.85</ecNumber>
    </submittedName>
</protein>
<dbReference type="EMBL" id="JABSWW010000001">
    <property type="protein sequence ID" value="NRT91625.1"/>
    <property type="molecule type" value="Genomic_DNA"/>
</dbReference>
<dbReference type="PRINTS" id="PR00097">
    <property type="entry name" value="ANTSNTHASEII"/>
</dbReference>
<dbReference type="PANTHER" id="PTHR43418">
    <property type="entry name" value="MULTIFUNCTIONAL TRYPTOPHAN BIOSYNTHESIS PROTEIN-RELATED"/>
    <property type="match status" value="1"/>
</dbReference>
<evidence type="ECO:0000313" key="3">
    <source>
        <dbReference type="EMBL" id="NRT91625.1"/>
    </source>
</evidence>
<dbReference type="CDD" id="cd01743">
    <property type="entry name" value="GATase1_Anthranilate_Synthase"/>
    <property type="match status" value="1"/>
</dbReference>
<dbReference type="SUPFAM" id="SSF52317">
    <property type="entry name" value="Class I glutamine amidotransferase-like"/>
    <property type="match status" value="1"/>
</dbReference>
<proteinExistence type="predicted"/>
<dbReference type="PRINTS" id="PR00096">
    <property type="entry name" value="GATASE"/>
</dbReference>
<reference evidence="3" key="1">
    <citation type="submission" date="2020-05" db="EMBL/GenBank/DDBJ databases">
        <authorList>
            <person name="Brown S."/>
            <person name="Huntemann M."/>
            <person name="Clum A."/>
            <person name="Spunde A."/>
            <person name="Palaniappan K."/>
            <person name="Ritter S."/>
            <person name="Mikhailova N."/>
            <person name="Chen I.-M."/>
            <person name="Stamatis D."/>
            <person name="Reddy T."/>
            <person name="O'Malley R."/>
            <person name="Daum C."/>
            <person name="Shapiro N."/>
            <person name="Ivanova N."/>
            <person name="Kyrpides N."/>
            <person name="Woyke T."/>
        </authorList>
    </citation>
    <scope>NUCLEOTIDE SEQUENCE</scope>
    <source>
        <strain evidence="3">DJ080</strain>
    </source>
</reference>
<comment type="caution">
    <text evidence="3">The sequence shown here is derived from an EMBL/GenBank/DDBJ whole genome shotgun (WGS) entry which is preliminary data.</text>
</comment>
<dbReference type="GO" id="GO:0004049">
    <property type="term" value="F:anthranilate synthase activity"/>
    <property type="evidence" value="ECO:0007669"/>
    <property type="project" value="TreeGrafter"/>
</dbReference>
<keyword evidence="1" id="KW-0315">Glutamine amidotransferase</keyword>
<dbReference type="Proteomes" id="UP001193748">
    <property type="component" value="Unassembled WGS sequence"/>
</dbReference>
<dbReference type="InterPro" id="IPR006221">
    <property type="entry name" value="TrpG/PapA_dom"/>
</dbReference>
<accession>A0AAX0B8D9</accession>
<dbReference type="InterPro" id="IPR029062">
    <property type="entry name" value="Class_I_gatase-like"/>
</dbReference>